<organism evidence="1 2">
    <name type="scientific">Paenibacillus oceani</name>
    <dbReference type="NCBI Taxonomy" id="2772510"/>
    <lineage>
        <taxon>Bacteria</taxon>
        <taxon>Bacillati</taxon>
        <taxon>Bacillota</taxon>
        <taxon>Bacilli</taxon>
        <taxon>Bacillales</taxon>
        <taxon>Paenibacillaceae</taxon>
        <taxon>Paenibacillus</taxon>
    </lineage>
</organism>
<proteinExistence type="predicted"/>
<name>A0A927GZN3_9BACL</name>
<dbReference type="EMBL" id="JACXJA010000010">
    <property type="protein sequence ID" value="MBD2862262.1"/>
    <property type="molecule type" value="Genomic_DNA"/>
</dbReference>
<keyword evidence="2" id="KW-1185">Reference proteome</keyword>
<evidence type="ECO:0000313" key="1">
    <source>
        <dbReference type="EMBL" id="MBD2862262.1"/>
    </source>
</evidence>
<reference evidence="1" key="1">
    <citation type="submission" date="2020-09" db="EMBL/GenBank/DDBJ databases">
        <title>A novel bacterium of genus Paenibacillus, isolated from South China Sea.</title>
        <authorList>
            <person name="Huang H."/>
            <person name="Mo K."/>
            <person name="Hu Y."/>
        </authorList>
    </citation>
    <scope>NUCLEOTIDE SEQUENCE</scope>
    <source>
        <strain evidence="1">IB182363</strain>
    </source>
</reference>
<sequence>MTWQNDYASERKSGGTFVLGVQWHPGCCTIRCGNAATAAADRVVEALVGLCRAAVFTV</sequence>
<dbReference type="AlphaFoldDB" id="A0A927GZN3"/>
<comment type="caution">
    <text evidence="1">The sequence shown here is derived from an EMBL/GenBank/DDBJ whole genome shotgun (WGS) entry which is preliminary data.</text>
</comment>
<dbReference type="RefSeq" id="WP_190926992.1">
    <property type="nucleotide sequence ID" value="NZ_JACXJA010000010.1"/>
</dbReference>
<evidence type="ECO:0000313" key="2">
    <source>
        <dbReference type="Proteomes" id="UP000639396"/>
    </source>
</evidence>
<protein>
    <submittedName>
        <fullName evidence="1">Uncharacterized protein</fullName>
    </submittedName>
</protein>
<gene>
    <name evidence="1" type="ORF">IDH45_09735</name>
</gene>
<accession>A0A927GZN3</accession>
<dbReference type="Proteomes" id="UP000639396">
    <property type="component" value="Unassembled WGS sequence"/>
</dbReference>